<evidence type="ECO:0000313" key="3">
    <source>
        <dbReference type="Proteomes" id="UP001221757"/>
    </source>
</evidence>
<comment type="caution">
    <text evidence="2">The sequence shown here is derived from an EMBL/GenBank/DDBJ whole genome shotgun (WGS) entry which is preliminary data.</text>
</comment>
<feature type="region of interest" description="Disordered" evidence="1">
    <location>
        <begin position="152"/>
        <end position="171"/>
    </location>
</feature>
<dbReference type="AlphaFoldDB" id="A0AAD7BYA7"/>
<organism evidence="2 3">
    <name type="scientific">Mycena rosella</name>
    <name type="common">Pink bonnet</name>
    <name type="synonym">Agaricus rosellus</name>
    <dbReference type="NCBI Taxonomy" id="1033263"/>
    <lineage>
        <taxon>Eukaryota</taxon>
        <taxon>Fungi</taxon>
        <taxon>Dikarya</taxon>
        <taxon>Basidiomycota</taxon>
        <taxon>Agaricomycotina</taxon>
        <taxon>Agaricomycetes</taxon>
        <taxon>Agaricomycetidae</taxon>
        <taxon>Agaricales</taxon>
        <taxon>Marasmiineae</taxon>
        <taxon>Mycenaceae</taxon>
        <taxon>Mycena</taxon>
    </lineage>
</organism>
<evidence type="ECO:0000256" key="1">
    <source>
        <dbReference type="SAM" id="MobiDB-lite"/>
    </source>
</evidence>
<name>A0AAD7BYA7_MYCRO</name>
<sequence>MSVTVTYTPSVQLTGSRHPSSEHSVVIVQYREAAGSSRHQSRSSRLLMPSTPIKTAISSLPASDVSPSHPEAQGPHQVHHRTSTSSDPLHHLAGQLAPASPTLHSPSINVTDVLATLAHTRASCRTLRARAILFANAPRALSLMPPAPSTLIPSPPYSGQSATITRTGVHY</sequence>
<accession>A0AAD7BYA7</accession>
<reference evidence="2" key="1">
    <citation type="submission" date="2023-03" db="EMBL/GenBank/DDBJ databases">
        <title>Massive genome expansion in bonnet fungi (Mycena s.s.) driven by repeated elements and novel gene families across ecological guilds.</title>
        <authorList>
            <consortium name="Lawrence Berkeley National Laboratory"/>
            <person name="Harder C.B."/>
            <person name="Miyauchi S."/>
            <person name="Viragh M."/>
            <person name="Kuo A."/>
            <person name="Thoen E."/>
            <person name="Andreopoulos B."/>
            <person name="Lu D."/>
            <person name="Skrede I."/>
            <person name="Drula E."/>
            <person name="Henrissat B."/>
            <person name="Morin E."/>
            <person name="Kohler A."/>
            <person name="Barry K."/>
            <person name="LaButti K."/>
            <person name="Morin E."/>
            <person name="Salamov A."/>
            <person name="Lipzen A."/>
            <person name="Mereny Z."/>
            <person name="Hegedus B."/>
            <person name="Baldrian P."/>
            <person name="Stursova M."/>
            <person name="Weitz H."/>
            <person name="Taylor A."/>
            <person name="Grigoriev I.V."/>
            <person name="Nagy L.G."/>
            <person name="Martin F."/>
            <person name="Kauserud H."/>
        </authorList>
    </citation>
    <scope>NUCLEOTIDE SEQUENCE</scope>
    <source>
        <strain evidence="2">CBHHK067</strain>
    </source>
</reference>
<feature type="compositionally biased region" description="Polar residues" evidence="1">
    <location>
        <begin position="1"/>
        <end position="18"/>
    </location>
</feature>
<dbReference type="EMBL" id="JARKIE010000486">
    <property type="protein sequence ID" value="KAJ7633734.1"/>
    <property type="molecule type" value="Genomic_DNA"/>
</dbReference>
<keyword evidence="3" id="KW-1185">Reference proteome</keyword>
<proteinExistence type="predicted"/>
<feature type="region of interest" description="Disordered" evidence="1">
    <location>
        <begin position="58"/>
        <end position="105"/>
    </location>
</feature>
<feature type="region of interest" description="Disordered" evidence="1">
    <location>
        <begin position="1"/>
        <end position="21"/>
    </location>
</feature>
<evidence type="ECO:0000313" key="2">
    <source>
        <dbReference type="EMBL" id="KAJ7633734.1"/>
    </source>
</evidence>
<feature type="compositionally biased region" description="Polar residues" evidence="1">
    <location>
        <begin position="157"/>
        <end position="171"/>
    </location>
</feature>
<protein>
    <submittedName>
        <fullName evidence="2">Uncharacterized protein</fullName>
    </submittedName>
</protein>
<dbReference type="Proteomes" id="UP001221757">
    <property type="component" value="Unassembled WGS sequence"/>
</dbReference>
<gene>
    <name evidence="2" type="ORF">B0H17DRAFT_1217468</name>
</gene>